<dbReference type="InterPro" id="IPR001357">
    <property type="entry name" value="BRCT_dom"/>
</dbReference>
<dbReference type="GO" id="GO:0003887">
    <property type="term" value="F:DNA-directed DNA polymerase activity"/>
    <property type="evidence" value="ECO:0007669"/>
    <property type="project" value="UniProtKB-UniRule"/>
</dbReference>
<keyword evidence="3" id="KW-0239">DNA-directed DNA polymerase</keyword>
<dbReference type="InterPro" id="IPR002054">
    <property type="entry name" value="DNA-dir_DNA_pol_X"/>
</dbReference>
<dbReference type="SUPFAM" id="SSF81585">
    <property type="entry name" value="PsbU/PolX domain-like"/>
    <property type="match status" value="1"/>
</dbReference>
<dbReference type="Proteomes" id="UP001212152">
    <property type="component" value="Unassembled WGS sequence"/>
</dbReference>
<dbReference type="PANTHER" id="PTHR11276:SF29">
    <property type="entry name" value="DNA POLYMERASE TYPE-X FAMILY PROTEIN POL4"/>
    <property type="match status" value="1"/>
</dbReference>
<dbReference type="AlphaFoldDB" id="A0AAD5TGE4"/>
<evidence type="ECO:0000256" key="1">
    <source>
        <dbReference type="ARBA" id="ARBA00022679"/>
    </source>
</evidence>
<dbReference type="InterPro" id="IPR018944">
    <property type="entry name" value="DNA_pol_lambd_fingers_domain"/>
</dbReference>
<dbReference type="GO" id="GO:0006303">
    <property type="term" value="P:double-strand break repair via nonhomologous end joining"/>
    <property type="evidence" value="ECO:0007669"/>
    <property type="project" value="TreeGrafter"/>
</dbReference>
<comment type="function">
    <text evidence="3">DNA polymerase that functions in several pathways of DNA repair. Involved in base excision repair (BER) responsible for repair of lesions that give rise to abasic (AP) sites in DNA. Also contributes to DNA double-strand break repair by non-homologous end joining and homologous recombination. Has both template-dependent and template-independent (terminal transferase) DNA polymerase activities. Has also a 5'-deoxyribose-5-phosphate lyase (dRP lyase) activity.</text>
</comment>
<feature type="compositionally biased region" description="Pro residues" evidence="4">
    <location>
        <begin position="138"/>
        <end position="147"/>
    </location>
</feature>
<keyword evidence="1 3" id="KW-0808">Transferase</keyword>
<feature type="compositionally biased region" description="Low complexity" evidence="4">
    <location>
        <begin position="161"/>
        <end position="173"/>
    </location>
</feature>
<dbReference type="Gene3D" id="3.30.460.10">
    <property type="entry name" value="Beta Polymerase, domain 2"/>
    <property type="match status" value="1"/>
</dbReference>
<keyword evidence="2 3" id="KW-0548">Nucleotidyltransferase</keyword>
<dbReference type="GO" id="GO:0003677">
    <property type="term" value="F:DNA binding"/>
    <property type="evidence" value="ECO:0007669"/>
    <property type="project" value="UniProtKB-UniRule"/>
</dbReference>
<dbReference type="EMBL" id="JADGJQ010000047">
    <property type="protein sequence ID" value="KAJ3175864.1"/>
    <property type="molecule type" value="Genomic_DNA"/>
</dbReference>
<organism evidence="6 7">
    <name type="scientific">Geranomyces variabilis</name>
    <dbReference type="NCBI Taxonomy" id="109894"/>
    <lineage>
        <taxon>Eukaryota</taxon>
        <taxon>Fungi</taxon>
        <taxon>Fungi incertae sedis</taxon>
        <taxon>Chytridiomycota</taxon>
        <taxon>Chytridiomycota incertae sedis</taxon>
        <taxon>Chytridiomycetes</taxon>
        <taxon>Spizellomycetales</taxon>
        <taxon>Powellomycetaceae</taxon>
        <taxon>Geranomyces</taxon>
    </lineage>
</organism>
<dbReference type="InterPro" id="IPR037160">
    <property type="entry name" value="DNA_Pol_thumb_sf"/>
</dbReference>
<dbReference type="PRINTS" id="PR00870">
    <property type="entry name" value="DNAPOLXBETA"/>
</dbReference>
<comment type="catalytic activity">
    <reaction evidence="3">
        <text>DNA(n) + a 2'-deoxyribonucleoside 5'-triphosphate = DNA(n+1) + diphosphate</text>
        <dbReference type="Rhea" id="RHEA:22508"/>
        <dbReference type="Rhea" id="RHEA-COMP:17339"/>
        <dbReference type="Rhea" id="RHEA-COMP:17340"/>
        <dbReference type="ChEBI" id="CHEBI:33019"/>
        <dbReference type="ChEBI" id="CHEBI:61560"/>
        <dbReference type="ChEBI" id="CHEBI:173112"/>
        <dbReference type="EC" id="2.7.7.7"/>
    </reaction>
</comment>
<dbReference type="InterPro" id="IPR002008">
    <property type="entry name" value="DNA_pol_X_beta-like"/>
</dbReference>
<sequence>MAPALGGKRIHILSAKLAPDTLAALRTQVEANDGILVPRAKDADVVITKLASAARVAKYLDLRGGVGSVPPVASVGWLDECIESGEAPPLSKEWTIDLTAEIAAATADPHYSPPFTEAGRKRRRSNSPIEVIRVSSASPPPKRPCPPAETDSDIRTDDFDVSSQDSGSASESSSSDDDGNAEYDRNIPLAPSFKNVGYECLRKHPLDHPNKELVNLLGLMEKQREVDGEPRSALSYRRAISALTIREYLKTGTISACAAVARSAQFRSISYFAQIYGVGPTTARQWYAKGYRSLDSVLDGEGDSLPNVIRHGIELFPDFQQKMLRPDVEEIVGTLNTVLAGIADGFTVTPVGGYRRGKEVNGDCDVIVSHPEEARTKTVLRTLVDSLTDQGNLDMNLSAYQRDVATDARGVAGYIKHVLWYGEGQDAARTSNYNTEAPSSASKKSRKKGTSFDQLAKAFVAFRQPSNGIYRQVDLIIAPPDLHAVAMCGWTGSKQFERGLRNWCAHGNGGRGGFKGGLKFSSHGLFDRRTNKRILCRTEREIFDKLQLEWIDPTLRNA</sequence>
<dbReference type="SUPFAM" id="SSF47802">
    <property type="entry name" value="DNA polymerase beta, N-terminal domain-like"/>
    <property type="match status" value="1"/>
</dbReference>
<evidence type="ECO:0000313" key="7">
    <source>
        <dbReference type="Proteomes" id="UP001212152"/>
    </source>
</evidence>
<keyword evidence="3" id="KW-0227">DNA damage</keyword>
<dbReference type="InterPro" id="IPR027421">
    <property type="entry name" value="DNA_pol_lamdba_lyase_dom_sf"/>
</dbReference>
<comment type="caution">
    <text evidence="6">The sequence shown here is derived from an EMBL/GenBank/DDBJ whole genome shotgun (WGS) entry which is preliminary data.</text>
</comment>
<evidence type="ECO:0000256" key="2">
    <source>
        <dbReference type="ARBA" id="ARBA00022695"/>
    </source>
</evidence>
<evidence type="ECO:0000256" key="3">
    <source>
        <dbReference type="RuleBase" id="RU366014"/>
    </source>
</evidence>
<dbReference type="PANTHER" id="PTHR11276">
    <property type="entry name" value="DNA POLYMERASE TYPE-X FAMILY MEMBER"/>
    <property type="match status" value="1"/>
</dbReference>
<dbReference type="SMART" id="SM00483">
    <property type="entry name" value="POLXc"/>
    <property type="match status" value="1"/>
</dbReference>
<comment type="similarity">
    <text evidence="3">Belongs to the DNA polymerase type-X family.</text>
</comment>
<dbReference type="PROSITE" id="PS50172">
    <property type="entry name" value="BRCT"/>
    <property type="match status" value="1"/>
</dbReference>
<proteinExistence type="inferred from homology"/>
<dbReference type="Gene3D" id="1.10.150.20">
    <property type="entry name" value="5' to 3' exonuclease, C-terminal subdomain"/>
    <property type="match status" value="1"/>
</dbReference>
<feature type="region of interest" description="Disordered" evidence="4">
    <location>
        <begin position="107"/>
        <end position="186"/>
    </location>
</feature>
<dbReference type="CDD" id="cd00141">
    <property type="entry name" value="NT_POLXc"/>
    <property type="match status" value="1"/>
</dbReference>
<dbReference type="Pfam" id="PF10391">
    <property type="entry name" value="DNA_pol_lambd_f"/>
    <property type="match status" value="1"/>
</dbReference>
<dbReference type="InterPro" id="IPR028207">
    <property type="entry name" value="DNA_pol_B_palm_palm"/>
</dbReference>
<dbReference type="Pfam" id="PF14791">
    <property type="entry name" value="DNA_pol_B_thumb"/>
    <property type="match status" value="1"/>
</dbReference>
<dbReference type="GO" id="GO:0046872">
    <property type="term" value="F:metal ion binding"/>
    <property type="evidence" value="ECO:0007669"/>
    <property type="project" value="UniProtKB-UniRule"/>
</dbReference>
<dbReference type="PRINTS" id="PR00869">
    <property type="entry name" value="DNAPOLX"/>
</dbReference>
<comment type="subcellular location">
    <subcellularLocation>
        <location evidence="3">Nucleus</location>
    </subcellularLocation>
</comment>
<dbReference type="EC" id="2.7.7.7" evidence="3"/>
<evidence type="ECO:0000256" key="4">
    <source>
        <dbReference type="SAM" id="MobiDB-lite"/>
    </source>
</evidence>
<evidence type="ECO:0000259" key="5">
    <source>
        <dbReference type="PROSITE" id="PS50172"/>
    </source>
</evidence>
<protein>
    <recommendedName>
        <fullName evidence="3">DNA polymerase</fullName>
        <ecNumber evidence="3">2.7.7.7</ecNumber>
    </recommendedName>
</protein>
<keyword evidence="3" id="KW-0539">Nucleus</keyword>
<keyword evidence="3" id="KW-0234">DNA repair</keyword>
<dbReference type="Gene3D" id="3.30.210.10">
    <property type="entry name" value="DNA polymerase, thumb domain"/>
    <property type="match status" value="1"/>
</dbReference>
<gene>
    <name evidence="6" type="ORF">HDU87_005692</name>
</gene>
<dbReference type="InterPro" id="IPR043519">
    <property type="entry name" value="NT_sf"/>
</dbReference>
<dbReference type="InterPro" id="IPR029398">
    <property type="entry name" value="PolB_thumb"/>
</dbReference>
<evidence type="ECO:0000313" key="6">
    <source>
        <dbReference type="EMBL" id="KAJ3175864.1"/>
    </source>
</evidence>
<keyword evidence="7" id="KW-1185">Reference proteome</keyword>
<reference evidence="6" key="1">
    <citation type="submission" date="2020-05" db="EMBL/GenBank/DDBJ databases">
        <title>Phylogenomic resolution of chytrid fungi.</title>
        <authorList>
            <person name="Stajich J.E."/>
            <person name="Amses K."/>
            <person name="Simmons R."/>
            <person name="Seto K."/>
            <person name="Myers J."/>
            <person name="Bonds A."/>
            <person name="Quandt C.A."/>
            <person name="Barry K."/>
            <person name="Liu P."/>
            <person name="Grigoriev I."/>
            <person name="Longcore J.E."/>
            <person name="James T.Y."/>
        </authorList>
    </citation>
    <scope>NUCLEOTIDE SEQUENCE</scope>
    <source>
        <strain evidence="6">JEL0379</strain>
    </source>
</reference>
<dbReference type="GO" id="GO:0005634">
    <property type="term" value="C:nucleus"/>
    <property type="evidence" value="ECO:0007669"/>
    <property type="project" value="UniProtKB-SubCell"/>
</dbReference>
<dbReference type="Pfam" id="PF14792">
    <property type="entry name" value="DNA_pol_B_palm"/>
    <property type="match status" value="1"/>
</dbReference>
<dbReference type="SUPFAM" id="SSF81301">
    <property type="entry name" value="Nucleotidyltransferase"/>
    <property type="match status" value="1"/>
</dbReference>
<accession>A0AAD5TGE4</accession>
<name>A0AAD5TGE4_9FUNG</name>
<feature type="domain" description="BRCT" evidence="5">
    <location>
        <begin position="1"/>
        <end position="86"/>
    </location>
</feature>
<dbReference type="InterPro" id="IPR022312">
    <property type="entry name" value="DNA_pol_X"/>
</dbReference>